<feature type="binding site" evidence="4 6">
    <location>
        <position position="58"/>
    </location>
    <ligand>
        <name>substrate</name>
    </ligand>
</feature>
<proteinExistence type="inferred from homology"/>
<comment type="catalytic activity">
    <reaction evidence="4">
        <text>(2R)-2-phosphoglycerate = (2R)-3-phosphoglycerate</text>
        <dbReference type="Rhea" id="RHEA:15901"/>
        <dbReference type="ChEBI" id="CHEBI:58272"/>
        <dbReference type="ChEBI" id="CHEBI:58289"/>
        <dbReference type="EC" id="5.4.2.11"/>
    </reaction>
</comment>
<reference evidence="8 9" key="1">
    <citation type="journal article" date="2016" name="Nat. Commun.">
        <title>Thousands of microbial genomes shed light on interconnected biogeochemical processes in an aquifer system.</title>
        <authorList>
            <person name="Anantharaman K."/>
            <person name="Brown C.T."/>
            <person name="Hug L.A."/>
            <person name="Sharon I."/>
            <person name="Castelle C.J."/>
            <person name="Probst A.J."/>
            <person name="Thomas B.C."/>
            <person name="Singh A."/>
            <person name="Wilkins M.J."/>
            <person name="Karaoz U."/>
            <person name="Brodie E.L."/>
            <person name="Williams K.H."/>
            <person name="Hubbard S.S."/>
            <person name="Banfield J.F."/>
        </authorList>
    </citation>
    <scope>NUCLEOTIDE SEQUENCE [LARGE SCALE GENOMIC DNA]</scope>
</reference>
<dbReference type="InterPro" id="IPR029033">
    <property type="entry name" value="His_PPase_superfam"/>
</dbReference>
<dbReference type="InterPro" id="IPR013078">
    <property type="entry name" value="His_Pase_superF_clade-1"/>
</dbReference>
<dbReference type="AlphaFoldDB" id="A0A1F6EJJ3"/>
<dbReference type="InterPro" id="IPR005952">
    <property type="entry name" value="Phosphogly_mut1"/>
</dbReference>
<dbReference type="Gene3D" id="3.40.50.1240">
    <property type="entry name" value="Phosphoglycerate mutase-like"/>
    <property type="match status" value="1"/>
</dbReference>
<comment type="similarity">
    <text evidence="1 4">Belongs to the phosphoglycerate mutase family. BPG-dependent PGAM subfamily.</text>
</comment>
<dbReference type="STRING" id="1798513.A3A40_02365"/>
<gene>
    <name evidence="4" type="primary">gpmA</name>
    <name evidence="8" type="ORF">A3A40_02365</name>
</gene>
<dbReference type="GO" id="GO:0004619">
    <property type="term" value="F:phosphoglycerate mutase activity"/>
    <property type="evidence" value="ECO:0007669"/>
    <property type="project" value="UniProtKB-UniRule"/>
</dbReference>
<organism evidence="8 9">
    <name type="scientific">Candidatus Kaiserbacteria bacterium RIFCSPLOWO2_01_FULL_54_20</name>
    <dbReference type="NCBI Taxonomy" id="1798513"/>
    <lineage>
        <taxon>Bacteria</taxon>
        <taxon>Candidatus Kaiseribacteriota</taxon>
    </lineage>
</organism>
<evidence type="ECO:0000256" key="5">
    <source>
        <dbReference type="PIRSR" id="PIRSR613078-1"/>
    </source>
</evidence>
<evidence type="ECO:0000256" key="4">
    <source>
        <dbReference type="HAMAP-Rule" id="MF_01039"/>
    </source>
</evidence>
<evidence type="ECO:0000313" key="9">
    <source>
        <dbReference type="Proteomes" id="UP000178427"/>
    </source>
</evidence>
<name>A0A1F6EJJ3_9BACT</name>
<keyword evidence="2 4" id="KW-0324">Glycolysis</keyword>
<keyword evidence="4" id="KW-0312">Gluconeogenesis</keyword>
<comment type="pathway">
    <text evidence="4">Carbohydrate degradation; glycolysis; pyruvate from D-glyceraldehyde 3-phosphate: step 3/5.</text>
</comment>
<feature type="binding site" evidence="4 6">
    <location>
        <position position="95"/>
    </location>
    <ligand>
        <name>substrate</name>
    </ligand>
</feature>
<feature type="site" description="Transition state stabilizer" evidence="4 7">
    <location>
        <position position="154"/>
    </location>
</feature>
<comment type="caution">
    <text evidence="8">The sequence shown here is derived from an EMBL/GenBank/DDBJ whole genome shotgun (WGS) entry which is preliminary data.</text>
</comment>
<comment type="function">
    <text evidence="4">Catalyzes the interconversion of 2-phosphoglycerate and 3-phosphoglycerate.</text>
</comment>
<dbReference type="EMBL" id="MFMA01000033">
    <property type="protein sequence ID" value="OGG73819.1"/>
    <property type="molecule type" value="Genomic_DNA"/>
</dbReference>
<dbReference type="PIRSF" id="PIRSF000709">
    <property type="entry name" value="6PFK_2-Ptase"/>
    <property type="match status" value="1"/>
</dbReference>
<dbReference type="SMART" id="SM00855">
    <property type="entry name" value="PGAM"/>
    <property type="match status" value="1"/>
</dbReference>
<feature type="active site" description="Proton donor/acceptor" evidence="4 5">
    <location>
        <position position="84"/>
    </location>
</feature>
<feature type="active site" description="Tele-phosphohistidine intermediate" evidence="4 5">
    <location>
        <position position="9"/>
    </location>
</feature>
<accession>A0A1F6EJJ3</accession>
<sequence length="209" mass="23827">MAYLILVRHGTSEWNALGLWQGWTDIPLAQKGKEDALRAAESLRGIRIDRAYTSVLKRAKETWEIMKDALGIAPPTVEHQALNERHYGIYQGKNKWQVKEDVGEEEFQRIRRSWDHPIPEGETLEDVYKRIVPYYQEHILPDLVAGKNVVLTAHGNSLRALVKYLEDLSIAEVLKLEFGIGEAYVYEVDEKGKVAGKEIRAANPHKGKV</sequence>
<dbReference type="HAMAP" id="MF_01039">
    <property type="entry name" value="PGAM_GpmA"/>
    <property type="match status" value="1"/>
</dbReference>
<dbReference type="SUPFAM" id="SSF53254">
    <property type="entry name" value="Phosphoglycerate mutase-like"/>
    <property type="match status" value="1"/>
</dbReference>
<feature type="binding site" evidence="4 6">
    <location>
        <begin position="111"/>
        <end position="112"/>
    </location>
    <ligand>
        <name>substrate</name>
    </ligand>
</feature>
<dbReference type="Pfam" id="PF00300">
    <property type="entry name" value="His_Phos_1"/>
    <property type="match status" value="1"/>
</dbReference>
<feature type="binding site" evidence="4 6">
    <location>
        <begin position="155"/>
        <end position="156"/>
    </location>
    <ligand>
        <name>substrate</name>
    </ligand>
</feature>
<dbReference type="PANTHER" id="PTHR11931">
    <property type="entry name" value="PHOSPHOGLYCERATE MUTASE"/>
    <property type="match status" value="1"/>
</dbReference>
<evidence type="ECO:0000256" key="6">
    <source>
        <dbReference type="PIRSR" id="PIRSR613078-2"/>
    </source>
</evidence>
<dbReference type="Proteomes" id="UP000178427">
    <property type="component" value="Unassembled WGS sequence"/>
</dbReference>
<dbReference type="UniPathway" id="UPA00109">
    <property type="reaction ID" value="UER00186"/>
</dbReference>
<dbReference type="EC" id="5.4.2.11" evidence="4"/>
<dbReference type="GO" id="GO:0006096">
    <property type="term" value="P:glycolytic process"/>
    <property type="evidence" value="ECO:0007669"/>
    <property type="project" value="UniProtKB-UniRule"/>
</dbReference>
<feature type="binding site" evidence="4 6">
    <location>
        <begin position="84"/>
        <end position="87"/>
    </location>
    <ligand>
        <name>substrate</name>
    </ligand>
</feature>
<keyword evidence="3 4" id="KW-0413">Isomerase</keyword>
<dbReference type="NCBIfam" id="TIGR01258">
    <property type="entry name" value="pgm_1"/>
    <property type="match status" value="1"/>
</dbReference>
<evidence type="ECO:0000256" key="7">
    <source>
        <dbReference type="PIRSR" id="PIRSR613078-3"/>
    </source>
</evidence>
<comment type="caution">
    <text evidence="4">Lacks conserved residue(s) required for the propagation of feature annotation.</text>
</comment>
<evidence type="ECO:0000256" key="1">
    <source>
        <dbReference type="ARBA" id="ARBA00006717"/>
    </source>
</evidence>
<dbReference type="GO" id="GO:0006094">
    <property type="term" value="P:gluconeogenesis"/>
    <property type="evidence" value="ECO:0007669"/>
    <property type="project" value="UniProtKB-UniRule"/>
</dbReference>
<evidence type="ECO:0000256" key="3">
    <source>
        <dbReference type="ARBA" id="ARBA00023235"/>
    </source>
</evidence>
<feature type="binding site" evidence="4 6">
    <location>
        <begin position="8"/>
        <end position="15"/>
    </location>
    <ligand>
        <name>substrate</name>
    </ligand>
</feature>
<evidence type="ECO:0000256" key="2">
    <source>
        <dbReference type="ARBA" id="ARBA00023152"/>
    </source>
</evidence>
<protein>
    <recommendedName>
        <fullName evidence="4">2,3-bisphosphoglycerate-dependent phosphoglycerate mutase</fullName>
        <shortName evidence="4">BPG-dependent PGAM</shortName>
        <shortName evidence="4">PGAM</shortName>
        <shortName evidence="4">Phosphoglyceromutase</shortName>
        <shortName evidence="4">dPGM</shortName>
        <ecNumber evidence="4">5.4.2.11</ecNumber>
    </recommendedName>
</protein>
<dbReference type="CDD" id="cd07067">
    <property type="entry name" value="HP_PGM_like"/>
    <property type="match status" value="1"/>
</dbReference>
<evidence type="ECO:0000313" key="8">
    <source>
        <dbReference type="EMBL" id="OGG73819.1"/>
    </source>
</evidence>